<sequence length="843" mass="94086">MEIKKNLKMKHWILGIIFVVTGVLTFLTMELEAEEASYTTMSQASLPIVYFKTDAGNSYNALHGYTEEIDSTMDCEDITPIGTDRSVSLSINTYGTEVEGITYKVRDLDSGDLYESNEVKDFSVVSDYIDVSFTLKNLIDDDVKYSLEIVLDLEGDKEAHYYANIIKGDSYDIQEYLDFVLNFNEVTFDSSRVNEITNYLESSSSSANDNFGHVDIYSSSSMITWGDLDPYLESDIQISVKDVNSEIAVICLEYRMGAENSYGSYDTYVVNEYYRVRKTSQRFYLLNYERDANQIFDAKNDLVTTTRIDLGITSTTEVNMLSDEDGAYNYFVNNGSLWCYSVSDNIFTSVFSFSSEDTDSVREDYLDHDFKLINVDSNGDATFAVMGYMNRGEHEGEVGVSLYQYDYSDNIVNEVLFIPLNTSYTVLSENAGGIAYLNENKFYCLVDDTLYSIDISSLEIMEVVTDLVEGTYAVSEDGSTICYSTSGDLNNTDTLRIYNMANSSDYQIKADEGDSLNVIGFIDGDCVYGIAHKSDISSDDMGNEIFAMYKVCIMDSEYNVIKEYEQDGIYISDAEIDGKRVTLTRVTKSGDSYVSSTIDQLINKDENVVEDELSVVTATTTARLTETRILLFKAASSTSGVSLRASEKIVYNEKKWVDLDKTITGEGKYYVYAYGRYLQSYENLNTAISKAYDSYGYVLDNNANLVYRRYKSTQSSLSNLSITSSSSTIATAAQTLANYAGENINIASLMSSGLSVIDALKTADNLQPLSISGLSVDKLLNYVADGYPLVAKTGDNSYCIITAYDSDNITYIDLATSTTETKTITAASKIFTEAGNVYLTYYK</sequence>
<dbReference type="OrthoDB" id="1761263at2"/>
<dbReference type="Proteomes" id="UP000187651">
    <property type="component" value="Unassembled WGS sequence"/>
</dbReference>
<protein>
    <recommendedName>
        <fullName evidence="4">Peptidase C39 domain-containing protein</fullName>
    </recommendedName>
</protein>
<accession>A0A1G9XTD2</accession>
<proteinExistence type="predicted"/>
<name>A0A1G9XTD2_9FIRM</name>
<evidence type="ECO:0000313" key="2">
    <source>
        <dbReference type="EMBL" id="SDN00079.1"/>
    </source>
</evidence>
<dbReference type="EMBL" id="FNHZ01000004">
    <property type="protein sequence ID" value="SDN00079.1"/>
    <property type="molecule type" value="Genomic_DNA"/>
</dbReference>
<keyword evidence="1" id="KW-0812">Transmembrane</keyword>
<organism evidence="2 3">
    <name type="scientific">Lachnospira pectinoschiza</name>
    <dbReference type="NCBI Taxonomy" id="28052"/>
    <lineage>
        <taxon>Bacteria</taxon>
        <taxon>Bacillati</taxon>
        <taxon>Bacillota</taxon>
        <taxon>Clostridia</taxon>
        <taxon>Lachnospirales</taxon>
        <taxon>Lachnospiraceae</taxon>
        <taxon>Lachnospira</taxon>
    </lineage>
</organism>
<keyword evidence="1" id="KW-0472">Membrane</keyword>
<evidence type="ECO:0000256" key="1">
    <source>
        <dbReference type="SAM" id="Phobius"/>
    </source>
</evidence>
<dbReference type="SUPFAM" id="SSF82171">
    <property type="entry name" value="DPP6 N-terminal domain-like"/>
    <property type="match status" value="1"/>
</dbReference>
<gene>
    <name evidence="2" type="ORF">SAMN05216544_1636</name>
</gene>
<keyword evidence="1" id="KW-1133">Transmembrane helix</keyword>
<evidence type="ECO:0000313" key="3">
    <source>
        <dbReference type="Proteomes" id="UP000187651"/>
    </source>
</evidence>
<dbReference type="AlphaFoldDB" id="A0A1G9XTD2"/>
<evidence type="ECO:0008006" key="4">
    <source>
        <dbReference type="Google" id="ProtNLM"/>
    </source>
</evidence>
<keyword evidence="3" id="KW-1185">Reference proteome</keyword>
<feature type="transmembrane region" description="Helical" evidence="1">
    <location>
        <begin position="12"/>
        <end position="29"/>
    </location>
</feature>
<dbReference type="RefSeq" id="WP_074521717.1">
    <property type="nucleotide sequence ID" value="NZ_FNHZ01000004.1"/>
</dbReference>
<reference evidence="3" key="1">
    <citation type="submission" date="2016-10" db="EMBL/GenBank/DDBJ databases">
        <authorList>
            <person name="Varghese N."/>
            <person name="Submissions S."/>
        </authorList>
    </citation>
    <scope>NUCLEOTIDE SEQUENCE [LARGE SCALE GENOMIC DNA]</scope>
    <source>
        <strain evidence="3">M83</strain>
    </source>
</reference>